<dbReference type="Pfam" id="PF12833">
    <property type="entry name" value="HTH_18"/>
    <property type="match status" value="1"/>
</dbReference>
<dbReference type="PROSITE" id="PS01124">
    <property type="entry name" value="HTH_ARAC_FAMILY_2"/>
    <property type="match status" value="1"/>
</dbReference>
<dbReference type="EMBL" id="CAACVJ010000556">
    <property type="protein sequence ID" value="VEP17379.1"/>
    <property type="molecule type" value="Genomic_DNA"/>
</dbReference>
<keyword evidence="6" id="KW-1185">Reference proteome</keyword>
<evidence type="ECO:0000256" key="3">
    <source>
        <dbReference type="ARBA" id="ARBA00023163"/>
    </source>
</evidence>
<dbReference type="InterPro" id="IPR050204">
    <property type="entry name" value="AraC_XylS_family_regulators"/>
</dbReference>
<protein>
    <submittedName>
        <fullName evidence="5">AraC family transcriptional regulator</fullName>
    </submittedName>
</protein>
<dbReference type="OrthoDB" id="516605at2"/>
<evidence type="ECO:0000259" key="4">
    <source>
        <dbReference type="PROSITE" id="PS01124"/>
    </source>
</evidence>
<dbReference type="SUPFAM" id="SSF46689">
    <property type="entry name" value="Homeodomain-like"/>
    <property type="match status" value="2"/>
</dbReference>
<evidence type="ECO:0000313" key="6">
    <source>
        <dbReference type="Proteomes" id="UP000320055"/>
    </source>
</evidence>
<sequence>MSDRSIDLNRAEAFTEILPSVPKFSSHQAGWENFFLAYYDRYPGCETPQSTFHQHALEIIDAGGESDHHRCLGEQHFSHRLQEGEICFCPAKTTHWTRWEQPLSFTVMTFESELFTRIAQQMSNSGLPSAVMRDRLELRPQWQVFDPTIQAIVQALKADLVAKCPAGRLYGESFGTSLAIHLVKSFSVVPLKKPDLAAFSRKKQQEVLDFIEAHLDTDIRLEDLAKIAGISKFYFCHLFKQVIQIPPHQYIIRRRIERAKQLLKHSDLTTVEIALSCGFAHQSHLSRHFRRIVGISPQKFRLS</sequence>
<gene>
    <name evidence="5" type="ORF">H1P_60035</name>
</gene>
<dbReference type="RefSeq" id="WP_144863383.1">
    <property type="nucleotide sequence ID" value="NZ_LR213770.1"/>
</dbReference>
<reference evidence="5 6" key="1">
    <citation type="submission" date="2019-01" db="EMBL/GenBank/DDBJ databases">
        <authorList>
            <person name="Brito A."/>
        </authorList>
    </citation>
    <scope>NUCLEOTIDE SEQUENCE [LARGE SCALE GENOMIC DNA]</scope>
    <source>
        <strain evidence="5">1</strain>
    </source>
</reference>
<keyword evidence="2" id="KW-0238">DNA-binding</keyword>
<keyword evidence="3" id="KW-0804">Transcription</keyword>
<accession>A0A563W102</accession>
<dbReference type="InterPro" id="IPR009057">
    <property type="entry name" value="Homeodomain-like_sf"/>
</dbReference>
<dbReference type="GO" id="GO:0043565">
    <property type="term" value="F:sequence-specific DNA binding"/>
    <property type="evidence" value="ECO:0007669"/>
    <property type="project" value="InterPro"/>
</dbReference>
<dbReference type="InterPro" id="IPR018060">
    <property type="entry name" value="HTH_AraC"/>
</dbReference>
<dbReference type="SMART" id="SM00342">
    <property type="entry name" value="HTH_ARAC"/>
    <property type="match status" value="1"/>
</dbReference>
<keyword evidence="1" id="KW-0805">Transcription regulation</keyword>
<evidence type="ECO:0000313" key="5">
    <source>
        <dbReference type="EMBL" id="VEP17379.1"/>
    </source>
</evidence>
<evidence type="ECO:0000256" key="2">
    <source>
        <dbReference type="ARBA" id="ARBA00023125"/>
    </source>
</evidence>
<organism evidence="5 6">
    <name type="scientific">Hyella patelloides LEGE 07179</name>
    <dbReference type="NCBI Taxonomy" id="945734"/>
    <lineage>
        <taxon>Bacteria</taxon>
        <taxon>Bacillati</taxon>
        <taxon>Cyanobacteriota</taxon>
        <taxon>Cyanophyceae</taxon>
        <taxon>Pleurocapsales</taxon>
        <taxon>Hyellaceae</taxon>
        <taxon>Hyella</taxon>
    </lineage>
</organism>
<dbReference type="Gene3D" id="1.10.10.60">
    <property type="entry name" value="Homeodomain-like"/>
    <property type="match status" value="2"/>
</dbReference>
<proteinExistence type="predicted"/>
<dbReference type="GO" id="GO:0003700">
    <property type="term" value="F:DNA-binding transcription factor activity"/>
    <property type="evidence" value="ECO:0007669"/>
    <property type="project" value="InterPro"/>
</dbReference>
<dbReference type="Proteomes" id="UP000320055">
    <property type="component" value="Unassembled WGS sequence"/>
</dbReference>
<name>A0A563W102_9CYAN</name>
<dbReference type="AlphaFoldDB" id="A0A563W102"/>
<dbReference type="PANTHER" id="PTHR46796">
    <property type="entry name" value="HTH-TYPE TRANSCRIPTIONAL ACTIVATOR RHAS-RELATED"/>
    <property type="match status" value="1"/>
</dbReference>
<evidence type="ECO:0000256" key="1">
    <source>
        <dbReference type="ARBA" id="ARBA00023015"/>
    </source>
</evidence>
<dbReference type="PANTHER" id="PTHR46796:SF6">
    <property type="entry name" value="ARAC SUBFAMILY"/>
    <property type="match status" value="1"/>
</dbReference>
<dbReference type="SUPFAM" id="SSF51182">
    <property type="entry name" value="RmlC-like cupins"/>
    <property type="match status" value="1"/>
</dbReference>
<feature type="domain" description="HTH araC/xylS-type" evidence="4">
    <location>
        <begin position="205"/>
        <end position="303"/>
    </location>
</feature>
<dbReference type="InterPro" id="IPR011051">
    <property type="entry name" value="RmlC_Cupin_sf"/>
</dbReference>